<dbReference type="HOGENOM" id="CLU_2225745_0_0_1"/>
<protein>
    <submittedName>
        <fullName evidence="1">Uncharacterized protein</fullName>
    </submittedName>
</protein>
<accession>K1PU40</accession>
<sequence length="106" mass="11883">MSSGIEACLNVSRFFFEVFRKTHAVPLQKHAKGDNVMELLKENNDVIMTSNNLGLLFRFSSLQIVCNAEDSNINPHNLKIDLKYTVYINFPPECVCTNSVGGDAED</sequence>
<gene>
    <name evidence="1" type="ORF">CGI_10007381</name>
</gene>
<dbReference type="AlphaFoldDB" id="K1PU40"/>
<reference evidence="1" key="1">
    <citation type="journal article" date="2012" name="Nature">
        <title>The oyster genome reveals stress adaptation and complexity of shell formation.</title>
        <authorList>
            <person name="Zhang G."/>
            <person name="Fang X."/>
            <person name="Guo X."/>
            <person name="Li L."/>
            <person name="Luo R."/>
            <person name="Xu F."/>
            <person name="Yang P."/>
            <person name="Zhang L."/>
            <person name="Wang X."/>
            <person name="Qi H."/>
            <person name="Xiong Z."/>
            <person name="Que H."/>
            <person name="Xie Y."/>
            <person name="Holland P.W."/>
            <person name="Paps J."/>
            <person name="Zhu Y."/>
            <person name="Wu F."/>
            <person name="Chen Y."/>
            <person name="Wang J."/>
            <person name="Peng C."/>
            <person name="Meng J."/>
            <person name="Yang L."/>
            <person name="Liu J."/>
            <person name="Wen B."/>
            <person name="Zhang N."/>
            <person name="Huang Z."/>
            <person name="Zhu Q."/>
            <person name="Feng Y."/>
            <person name="Mount A."/>
            <person name="Hedgecock D."/>
            <person name="Xu Z."/>
            <person name="Liu Y."/>
            <person name="Domazet-Loso T."/>
            <person name="Du Y."/>
            <person name="Sun X."/>
            <person name="Zhang S."/>
            <person name="Liu B."/>
            <person name="Cheng P."/>
            <person name="Jiang X."/>
            <person name="Li J."/>
            <person name="Fan D."/>
            <person name="Wang W."/>
            <person name="Fu W."/>
            <person name="Wang T."/>
            <person name="Wang B."/>
            <person name="Zhang J."/>
            <person name="Peng Z."/>
            <person name="Li Y."/>
            <person name="Li N."/>
            <person name="Wang J."/>
            <person name="Chen M."/>
            <person name="He Y."/>
            <person name="Tan F."/>
            <person name="Song X."/>
            <person name="Zheng Q."/>
            <person name="Huang R."/>
            <person name="Yang H."/>
            <person name="Du X."/>
            <person name="Chen L."/>
            <person name="Yang M."/>
            <person name="Gaffney P.M."/>
            <person name="Wang S."/>
            <person name="Luo L."/>
            <person name="She Z."/>
            <person name="Ming Y."/>
            <person name="Huang W."/>
            <person name="Zhang S."/>
            <person name="Huang B."/>
            <person name="Zhang Y."/>
            <person name="Qu T."/>
            <person name="Ni P."/>
            <person name="Miao G."/>
            <person name="Wang J."/>
            <person name="Wang Q."/>
            <person name="Steinberg C.E."/>
            <person name="Wang H."/>
            <person name="Li N."/>
            <person name="Qian L."/>
            <person name="Zhang G."/>
            <person name="Li Y."/>
            <person name="Yang H."/>
            <person name="Liu X."/>
            <person name="Wang J."/>
            <person name="Yin Y."/>
            <person name="Wang J."/>
        </authorList>
    </citation>
    <scope>NUCLEOTIDE SEQUENCE [LARGE SCALE GENOMIC DNA]</scope>
    <source>
        <strain evidence="1">05x7-T-G4-1.051#20</strain>
    </source>
</reference>
<dbReference type="InParanoid" id="K1PU40"/>
<organism evidence="1">
    <name type="scientific">Magallana gigas</name>
    <name type="common">Pacific oyster</name>
    <name type="synonym">Crassostrea gigas</name>
    <dbReference type="NCBI Taxonomy" id="29159"/>
    <lineage>
        <taxon>Eukaryota</taxon>
        <taxon>Metazoa</taxon>
        <taxon>Spiralia</taxon>
        <taxon>Lophotrochozoa</taxon>
        <taxon>Mollusca</taxon>
        <taxon>Bivalvia</taxon>
        <taxon>Autobranchia</taxon>
        <taxon>Pteriomorphia</taxon>
        <taxon>Ostreida</taxon>
        <taxon>Ostreoidea</taxon>
        <taxon>Ostreidae</taxon>
        <taxon>Magallana</taxon>
    </lineage>
</organism>
<name>K1PU40_MAGGI</name>
<proteinExistence type="predicted"/>
<evidence type="ECO:0000313" key="1">
    <source>
        <dbReference type="EMBL" id="EKC19880.1"/>
    </source>
</evidence>
<dbReference type="EMBL" id="JH818608">
    <property type="protein sequence ID" value="EKC19880.1"/>
    <property type="molecule type" value="Genomic_DNA"/>
</dbReference>